<reference evidence="2 3" key="1">
    <citation type="submission" date="2019-03" db="EMBL/GenBank/DDBJ databases">
        <title>Genomic Encyclopedia of Type Strains, Phase IV (KMG-IV): sequencing the most valuable type-strain genomes for metagenomic binning, comparative biology and taxonomic classification.</title>
        <authorList>
            <person name="Goeker M."/>
        </authorList>
    </citation>
    <scope>NUCLEOTIDE SEQUENCE [LARGE SCALE GENOMIC DNA]</scope>
    <source>
        <strain evidence="2 3">DSM 28231</strain>
    </source>
</reference>
<proteinExistence type="predicted"/>
<dbReference type="Pfam" id="PF04536">
    <property type="entry name" value="TPM_phosphatase"/>
    <property type="match status" value="1"/>
</dbReference>
<dbReference type="EMBL" id="SLXI01000002">
    <property type="protein sequence ID" value="TCP13202.1"/>
    <property type="molecule type" value="Genomic_DNA"/>
</dbReference>
<gene>
    <name evidence="2" type="ORF">EV697_10273</name>
</gene>
<dbReference type="AlphaFoldDB" id="A0A4R2N0X2"/>
<protein>
    <submittedName>
        <fullName evidence="2">Putative membrane protein</fullName>
    </submittedName>
</protein>
<dbReference type="InterPro" id="IPR007621">
    <property type="entry name" value="TPM_dom"/>
</dbReference>
<evidence type="ECO:0000313" key="2">
    <source>
        <dbReference type="EMBL" id="TCP13202.1"/>
    </source>
</evidence>
<accession>A0A4R2N0X2</accession>
<evidence type="ECO:0000259" key="1">
    <source>
        <dbReference type="Pfam" id="PF04536"/>
    </source>
</evidence>
<dbReference type="Gene3D" id="3.10.310.50">
    <property type="match status" value="1"/>
</dbReference>
<dbReference type="Proteomes" id="UP000294841">
    <property type="component" value="Unassembled WGS sequence"/>
</dbReference>
<comment type="caution">
    <text evidence="2">The sequence shown here is derived from an EMBL/GenBank/DDBJ whole genome shotgun (WGS) entry which is preliminary data.</text>
</comment>
<sequence>MSLFFKIPFDKKQIELAIESLELQTSAELRVYIERKKKNQHFSAFEQGLDYFNQLEMFKTEAKNGVLIYIAYKDQQCAIIGDQGIHQYVTEQFWQQQNRLMIDYFKQKKYNEGLINIIANISKELARYFPYQENDKNELDNEVIIK</sequence>
<keyword evidence="3" id="KW-1185">Reference proteome</keyword>
<dbReference type="RefSeq" id="WP_132022494.1">
    <property type="nucleotide sequence ID" value="NZ_CP016605.1"/>
</dbReference>
<dbReference type="PANTHER" id="PTHR30373:SF8">
    <property type="entry name" value="BLL7265 PROTEIN"/>
    <property type="match status" value="1"/>
</dbReference>
<dbReference type="PANTHER" id="PTHR30373">
    <property type="entry name" value="UPF0603 PROTEIN YGCG"/>
    <property type="match status" value="1"/>
</dbReference>
<feature type="domain" description="TPM" evidence="1">
    <location>
        <begin position="10"/>
        <end position="122"/>
    </location>
</feature>
<name>A0A4R2N0X2_9PAST</name>
<evidence type="ECO:0000313" key="3">
    <source>
        <dbReference type="Proteomes" id="UP000294841"/>
    </source>
</evidence>
<organism evidence="2 3">
    <name type="scientific">Bisgaardia hudsonensis</name>
    <dbReference type="NCBI Taxonomy" id="109472"/>
    <lineage>
        <taxon>Bacteria</taxon>
        <taxon>Pseudomonadati</taxon>
        <taxon>Pseudomonadota</taxon>
        <taxon>Gammaproteobacteria</taxon>
        <taxon>Pasteurellales</taxon>
        <taxon>Pasteurellaceae</taxon>
        <taxon>Bisgaardia</taxon>
    </lineage>
</organism>
<dbReference type="OrthoDB" id="5683663at2"/>